<organism evidence="2">
    <name type="scientific">uncultured Caudovirales phage</name>
    <dbReference type="NCBI Taxonomy" id="2100421"/>
    <lineage>
        <taxon>Viruses</taxon>
        <taxon>Duplodnaviria</taxon>
        <taxon>Heunggongvirae</taxon>
        <taxon>Uroviricota</taxon>
        <taxon>Caudoviricetes</taxon>
        <taxon>Peduoviridae</taxon>
        <taxon>Maltschvirus</taxon>
        <taxon>Maltschvirus maltsch</taxon>
    </lineage>
</organism>
<dbReference type="InterPro" id="IPR019080">
    <property type="entry name" value="YqaJ_viral_recombinase"/>
</dbReference>
<accession>A0A6J5L0E1</accession>
<dbReference type="GO" id="GO:0004519">
    <property type="term" value="F:endonuclease activity"/>
    <property type="evidence" value="ECO:0007669"/>
    <property type="project" value="UniProtKB-KW"/>
</dbReference>
<dbReference type="InterPro" id="IPR011604">
    <property type="entry name" value="PDDEXK-like_dom_sf"/>
</dbReference>
<dbReference type="Gene3D" id="3.90.320.10">
    <property type="match status" value="1"/>
</dbReference>
<proteinExistence type="predicted"/>
<dbReference type="Pfam" id="PF09588">
    <property type="entry name" value="YqaJ"/>
    <property type="match status" value="1"/>
</dbReference>
<reference evidence="2" key="1">
    <citation type="submission" date="2020-04" db="EMBL/GenBank/DDBJ databases">
        <authorList>
            <person name="Chiriac C."/>
            <person name="Salcher M."/>
            <person name="Ghai R."/>
            <person name="Kavagutti S V."/>
        </authorList>
    </citation>
    <scope>NUCLEOTIDE SEQUENCE</scope>
</reference>
<dbReference type="InterPro" id="IPR017482">
    <property type="entry name" value="Lambda-type_endonuclease"/>
</dbReference>
<dbReference type="PANTHER" id="PTHR46609">
    <property type="entry name" value="EXONUCLEASE, PHAGE-TYPE/RECB, C-TERMINAL DOMAIN-CONTAINING PROTEIN"/>
    <property type="match status" value="1"/>
</dbReference>
<dbReference type="InterPro" id="IPR011335">
    <property type="entry name" value="Restrct_endonuc-II-like"/>
</dbReference>
<dbReference type="SUPFAM" id="SSF52980">
    <property type="entry name" value="Restriction endonuclease-like"/>
    <property type="match status" value="1"/>
</dbReference>
<sequence>MTDIIQGSLEWKELRRGFVTASRVADILAKTKTGPSASRQNYLIELALQRVTGVVEESYQNEAMLRGTQEEPLARDAYQKETKTFVEELPFVKHKTIEWFGCSPDGIIRKQDGTYNLLEIKNPNSATHWSYIKAGEPPTKYKIQMMAQMACTGADWCDFYSYDSRMPEGSRSFLARLPRDNAFISDMEAEIKAFLEEVAHEVKLMKARQ</sequence>
<gene>
    <name evidence="2" type="ORF">UFOVP96_26</name>
</gene>
<protein>
    <submittedName>
        <fullName evidence="2">Phage_rel_nuc, putative phage-type endonuclease</fullName>
    </submittedName>
</protein>
<dbReference type="EMBL" id="LR796215">
    <property type="protein sequence ID" value="CAB4127851.1"/>
    <property type="molecule type" value="Genomic_DNA"/>
</dbReference>
<keyword evidence="2" id="KW-0378">Hydrolase</keyword>
<name>A0A6J5L0E1_9CAUD</name>
<dbReference type="CDD" id="cd22343">
    <property type="entry name" value="PDDEXK_lambda_exonuclease-like"/>
    <property type="match status" value="1"/>
</dbReference>
<dbReference type="PANTHER" id="PTHR46609:SF6">
    <property type="entry name" value="EXONUCLEASE, PHAGE-TYPE_RECB, C-TERMINAL DOMAIN-CONTAINING PROTEIN-RELATED"/>
    <property type="match status" value="1"/>
</dbReference>
<evidence type="ECO:0000259" key="1">
    <source>
        <dbReference type="Pfam" id="PF09588"/>
    </source>
</evidence>
<evidence type="ECO:0000313" key="2">
    <source>
        <dbReference type="EMBL" id="CAB4127851.1"/>
    </source>
</evidence>
<feature type="domain" description="YqaJ viral recombinase" evidence="1">
    <location>
        <begin position="10"/>
        <end position="154"/>
    </location>
</feature>
<keyword evidence="2" id="KW-0540">Nuclease</keyword>
<keyword evidence="2" id="KW-0255">Endonuclease</keyword>
<dbReference type="NCBIfam" id="TIGR03033">
    <property type="entry name" value="phage_rel_nuc"/>
    <property type="match status" value="1"/>
</dbReference>
<dbReference type="InterPro" id="IPR051703">
    <property type="entry name" value="NF-kappa-B_Signaling_Reg"/>
</dbReference>